<protein>
    <submittedName>
        <fullName evidence="1">Uncharacterized protein</fullName>
    </submittedName>
</protein>
<reference evidence="2" key="1">
    <citation type="submission" date="2017-06" db="EMBL/GenBank/DDBJ databases">
        <title>Aedes aegypti genome working group (AGWG) sequencing and assembly.</title>
        <authorList>
            <consortium name="Aedes aegypti Genome Working Group (AGWG)"/>
            <person name="Matthews B.J."/>
        </authorList>
    </citation>
    <scope>NUCLEOTIDE SEQUENCE [LARGE SCALE GENOMIC DNA]</scope>
    <source>
        <strain evidence="2">LVP_AGWG</strain>
    </source>
</reference>
<gene>
    <name evidence="1" type="primary">110680556</name>
</gene>
<evidence type="ECO:0000313" key="1">
    <source>
        <dbReference type="EnsemblMetazoa" id="AAEL024667-PA"/>
    </source>
</evidence>
<dbReference type="Proteomes" id="UP000008820">
    <property type="component" value="Unassembled WGS sequence"/>
</dbReference>
<dbReference type="EnsemblMetazoa" id="AAEL024667-RA">
    <property type="protein sequence ID" value="AAEL024667-PA"/>
    <property type="gene ID" value="AAEL024667"/>
</dbReference>
<dbReference type="AlphaFoldDB" id="A0A903VLW3"/>
<organism evidence="1 2">
    <name type="scientific">Aedes aegypti</name>
    <name type="common">Yellowfever mosquito</name>
    <name type="synonym">Culex aegypti</name>
    <dbReference type="NCBI Taxonomy" id="7159"/>
    <lineage>
        <taxon>Eukaryota</taxon>
        <taxon>Metazoa</taxon>
        <taxon>Ecdysozoa</taxon>
        <taxon>Arthropoda</taxon>
        <taxon>Hexapoda</taxon>
        <taxon>Insecta</taxon>
        <taxon>Pterygota</taxon>
        <taxon>Neoptera</taxon>
        <taxon>Endopterygota</taxon>
        <taxon>Diptera</taxon>
        <taxon>Nematocera</taxon>
        <taxon>Culicoidea</taxon>
        <taxon>Culicidae</taxon>
        <taxon>Culicinae</taxon>
        <taxon>Aedini</taxon>
        <taxon>Aedes</taxon>
        <taxon>Stegomyia</taxon>
    </lineage>
</organism>
<evidence type="ECO:0000313" key="2">
    <source>
        <dbReference type="Proteomes" id="UP000008820"/>
    </source>
</evidence>
<reference evidence="1" key="2">
    <citation type="submission" date="2022-10" db="UniProtKB">
        <authorList>
            <consortium name="EnsemblMetazoa"/>
        </authorList>
    </citation>
    <scope>IDENTIFICATION</scope>
    <source>
        <strain evidence="1">LVP_AGWG</strain>
    </source>
</reference>
<sequence length="107" mass="11219">MENCDANNLSLDAAFAEPILEPVEAVEVPSNLPVDCSAQVDDGVPCDFVTQCATGSISQPAMTTECCGGNPALPRQRSQGNVPQQNCYNCSCGRPDCTPVKKVVSAQ</sequence>
<keyword evidence="2" id="KW-1185">Reference proteome</keyword>
<accession>A0A903VLW3</accession>
<dbReference type="OrthoDB" id="3349449at2759"/>
<proteinExistence type="predicted"/>
<name>A0A903VLW3_AEDAE</name>